<reference evidence="2 3" key="1">
    <citation type="submission" date="2018-10" db="EMBL/GenBank/DDBJ databases">
        <authorList>
            <consortium name="Pathogen Informatics"/>
        </authorList>
    </citation>
    <scope>NUCLEOTIDE SEQUENCE [LARGE SCALE GENOMIC DNA]</scope>
</reference>
<dbReference type="GO" id="GO:0005829">
    <property type="term" value="C:cytosol"/>
    <property type="evidence" value="ECO:0007669"/>
    <property type="project" value="TreeGrafter"/>
</dbReference>
<dbReference type="GO" id="GO:0004850">
    <property type="term" value="F:uridine phosphorylase activity"/>
    <property type="evidence" value="ECO:0007669"/>
    <property type="project" value="TreeGrafter"/>
</dbReference>
<gene>
    <name evidence="2" type="ORF">MCOS_LOCUS9930</name>
</gene>
<feature type="region of interest" description="Disordered" evidence="1">
    <location>
        <begin position="25"/>
        <end position="267"/>
    </location>
</feature>
<evidence type="ECO:0000313" key="2">
    <source>
        <dbReference type="EMBL" id="VDD83927.1"/>
    </source>
</evidence>
<name>A0A0R3UPY9_MESCO</name>
<proteinExistence type="predicted"/>
<dbReference type="PANTHER" id="PTHR43691">
    <property type="entry name" value="URIDINE PHOSPHORYLASE"/>
    <property type="match status" value="1"/>
</dbReference>
<keyword evidence="3" id="KW-1185">Reference proteome</keyword>
<dbReference type="InterPro" id="IPR035994">
    <property type="entry name" value="Nucleoside_phosphorylase_sf"/>
</dbReference>
<dbReference type="OrthoDB" id="204058at2759"/>
<feature type="compositionally biased region" description="Polar residues" evidence="1">
    <location>
        <begin position="192"/>
        <end position="207"/>
    </location>
</feature>
<dbReference type="Proteomes" id="UP000267029">
    <property type="component" value="Unassembled WGS sequence"/>
</dbReference>
<feature type="compositionally biased region" description="Basic and acidic residues" evidence="1">
    <location>
        <begin position="159"/>
        <end position="175"/>
    </location>
</feature>
<dbReference type="Gene3D" id="3.40.50.1580">
    <property type="entry name" value="Nucleoside phosphorylase domain"/>
    <property type="match status" value="1"/>
</dbReference>
<dbReference type="SUPFAM" id="SSF53167">
    <property type="entry name" value="Purine and uridine phosphorylases"/>
    <property type="match status" value="1"/>
</dbReference>
<feature type="compositionally biased region" description="Basic and acidic residues" evidence="1">
    <location>
        <begin position="212"/>
        <end position="246"/>
    </location>
</feature>
<evidence type="ECO:0000256" key="1">
    <source>
        <dbReference type="SAM" id="MobiDB-lite"/>
    </source>
</evidence>
<protein>
    <submittedName>
        <fullName evidence="2">Uncharacterized protein</fullName>
    </submittedName>
</protein>
<dbReference type="AlphaFoldDB" id="A0A0R3UPY9"/>
<dbReference type="PANTHER" id="PTHR43691:SF11">
    <property type="entry name" value="FI09636P-RELATED"/>
    <property type="match status" value="1"/>
</dbReference>
<organism evidence="2 3">
    <name type="scientific">Mesocestoides corti</name>
    <name type="common">Flatworm</name>
    <dbReference type="NCBI Taxonomy" id="53468"/>
    <lineage>
        <taxon>Eukaryota</taxon>
        <taxon>Metazoa</taxon>
        <taxon>Spiralia</taxon>
        <taxon>Lophotrochozoa</taxon>
        <taxon>Platyhelminthes</taxon>
        <taxon>Cestoda</taxon>
        <taxon>Eucestoda</taxon>
        <taxon>Cyclophyllidea</taxon>
        <taxon>Mesocestoididae</taxon>
        <taxon>Mesocestoides</taxon>
    </lineage>
</organism>
<feature type="compositionally biased region" description="Basic and acidic residues" evidence="1">
    <location>
        <begin position="78"/>
        <end position="88"/>
    </location>
</feature>
<accession>A0A0R3UPY9</accession>
<evidence type="ECO:0000313" key="3">
    <source>
        <dbReference type="Proteomes" id="UP000267029"/>
    </source>
</evidence>
<dbReference type="EMBL" id="UXSR01005892">
    <property type="protein sequence ID" value="VDD83927.1"/>
    <property type="molecule type" value="Genomic_DNA"/>
</dbReference>
<feature type="compositionally biased region" description="Polar residues" evidence="1">
    <location>
        <begin position="176"/>
        <end position="185"/>
    </location>
</feature>
<feature type="compositionally biased region" description="Basic and acidic residues" evidence="1">
    <location>
        <begin position="33"/>
        <end position="51"/>
    </location>
</feature>
<feature type="compositionally biased region" description="Acidic residues" evidence="1">
    <location>
        <begin position="52"/>
        <end position="77"/>
    </location>
</feature>
<dbReference type="GO" id="GO:0006218">
    <property type="term" value="P:uridine catabolic process"/>
    <property type="evidence" value="ECO:0007669"/>
    <property type="project" value="TreeGrafter"/>
</dbReference>
<dbReference type="STRING" id="53468.A0A0R3UPY9"/>
<sequence length="415" mass="46433">MPGKDSTNRHLTSMVFAALKGYIEDTSSESDGADDKIVKPTKNDRQKHSWLDDDDDDDDNEEGGEEEEEEEEDDESSEASRPRPDQPSKKRSARKPKNAATKRIQRQEIVSSDGDEESVHLSSDPDYPDDVARSSGVASASKTRKAVPTQRSKTSAGLNKDRSIEKSVKESDKAQNQRQKASSGMQKERSILMSSTTPERSPAQRQKASAGVRKERNVEMASTRRNEVSRERKPQKKLEKRAESHQRPSLAQKSTLKEKDAKKATLQKEQGRLDGAICEYTKEEKMAFLQKAYDLGVRNLEMESFGFAAFCQKLKIKEGPATRARDARTDDTNVQSPFAHSNAAAVCELSVVGMECFQDILHYWPTSDCLVDWPRLATAHLFSPFDVQLGDNVIALEIVSAKYYVPKSSDRVEAL</sequence>